<keyword evidence="1" id="KW-0812">Transmembrane</keyword>
<organism evidence="2 3">
    <name type="scientific">Paradevosia shaoguanensis</name>
    <dbReference type="NCBI Taxonomy" id="1335043"/>
    <lineage>
        <taxon>Bacteria</taxon>
        <taxon>Pseudomonadati</taxon>
        <taxon>Pseudomonadota</taxon>
        <taxon>Alphaproteobacteria</taxon>
        <taxon>Hyphomicrobiales</taxon>
        <taxon>Devosiaceae</taxon>
        <taxon>Paradevosia</taxon>
    </lineage>
</organism>
<evidence type="ECO:0000256" key="1">
    <source>
        <dbReference type="SAM" id="Phobius"/>
    </source>
</evidence>
<evidence type="ECO:0000313" key="2">
    <source>
        <dbReference type="EMBL" id="MCI0127484.1"/>
    </source>
</evidence>
<dbReference type="AlphaFoldDB" id="A0AA41UDL7"/>
<dbReference type="Proteomes" id="UP001156140">
    <property type="component" value="Unassembled WGS sequence"/>
</dbReference>
<feature type="transmembrane region" description="Helical" evidence="1">
    <location>
        <begin position="38"/>
        <end position="57"/>
    </location>
</feature>
<dbReference type="InterPro" id="IPR009781">
    <property type="entry name" value="DUF1345"/>
</dbReference>
<feature type="transmembrane region" description="Helical" evidence="1">
    <location>
        <begin position="194"/>
        <end position="218"/>
    </location>
</feature>
<feature type="transmembrane region" description="Helical" evidence="1">
    <location>
        <begin position="107"/>
        <end position="127"/>
    </location>
</feature>
<keyword evidence="1" id="KW-0472">Membrane</keyword>
<protein>
    <submittedName>
        <fullName evidence="2">DUF1345 domain-containing protein</fullName>
    </submittedName>
</protein>
<feature type="transmembrane region" description="Helical" evidence="1">
    <location>
        <begin position="165"/>
        <end position="182"/>
    </location>
</feature>
<accession>A0AA41UDL7</accession>
<reference evidence="2" key="1">
    <citation type="submission" date="2022-03" db="EMBL/GenBank/DDBJ databases">
        <title>The complete genome sequence of a Methyloterrigena soli.</title>
        <authorList>
            <person name="Zi Z."/>
        </authorList>
    </citation>
    <scope>NUCLEOTIDE SEQUENCE</scope>
    <source>
        <strain evidence="2">M48</strain>
    </source>
</reference>
<dbReference type="EMBL" id="JALAZD010000001">
    <property type="protein sequence ID" value="MCI0127484.1"/>
    <property type="molecule type" value="Genomic_DNA"/>
</dbReference>
<feature type="transmembrane region" description="Helical" evidence="1">
    <location>
        <begin position="77"/>
        <end position="95"/>
    </location>
</feature>
<evidence type="ECO:0000313" key="3">
    <source>
        <dbReference type="Proteomes" id="UP001156140"/>
    </source>
</evidence>
<name>A0AA41UDL7_9HYPH</name>
<dbReference type="RefSeq" id="WP_035038276.1">
    <property type="nucleotide sequence ID" value="NZ_CP068983.1"/>
</dbReference>
<sequence>MNEVAKKSHGRHHGFYAGAATGVVVFLASLYPFAEQALTLGTIAFFVVYLAFSSWHLRKLTSHFLRTHAAESDAPVAAIFGVTIIVVAVSVYSLFMAINMHGQANGLHLAVAVVAVVLGWFTVHAMAAHHYAYEYYDVPDIDADTKPKGSVVGGLDFPSGPEPDGISFFYFSYVIGMTAQVADVSITSVHMQRLVVVHGIFSFFFNTVIIAATVNLAVSLGG</sequence>
<gene>
    <name evidence="2" type="ORF">ML536_11680</name>
</gene>
<dbReference type="Pfam" id="PF07077">
    <property type="entry name" value="DUF1345"/>
    <property type="match status" value="1"/>
</dbReference>
<keyword evidence="1" id="KW-1133">Transmembrane helix</keyword>
<keyword evidence="3" id="KW-1185">Reference proteome</keyword>
<feature type="transmembrane region" description="Helical" evidence="1">
    <location>
        <begin position="12"/>
        <end position="31"/>
    </location>
</feature>
<proteinExistence type="predicted"/>
<comment type="caution">
    <text evidence="2">The sequence shown here is derived from an EMBL/GenBank/DDBJ whole genome shotgun (WGS) entry which is preliminary data.</text>
</comment>